<gene>
    <name evidence="1" type="ORF">Taro_034538</name>
</gene>
<protein>
    <submittedName>
        <fullName evidence="1">Uncharacterized protein</fullName>
    </submittedName>
</protein>
<dbReference type="OrthoDB" id="1911782at2759"/>
<evidence type="ECO:0000313" key="1">
    <source>
        <dbReference type="EMBL" id="MQM01781.1"/>
    </source>
</evidence>
<dbReference type="Proteomes" id="UP000652761">
    <property type="component" value="Unassembled WGS sequence"/>
</dbReference>
<accession>A0A843W7X2</accession>
<proteinExistence type="predicted"/>
<organism evidence="1 2">
    <name type="scientific">Colocasia esculenta</name>
    <name type="common">Wild taro</name>
    <name type="synonym">Arum esculentum</name>
    <dbReference type="NCBI Taxonomy" id="4460"/>
    <lineage>
        <taxon>Eukaryota</taxon>
        <taxon>Viridiplantae</taxon>
        <taxon>Streptophyta</taxon>
        <taxon>Embryophyta</taxon>
        <taxon>Tracheophyta</taxon>
        <taxon>Spermatophyta</taxon>
        <taxon>Magnoliopsida</taxon>
        <taxon>Liliopsida</taxon>
        <taxon>Araceae</taxon>
        <taxon>Aroideae</taxon>
        <taxon>Colocasieae</taxon>
        <taxon>Colocasia</taxon>
    </lineage>
</organism>
<dbReference type="EMBL" id="NMUH01002732">
    <property type="protein sequence ID" value="MQM01781.1"/>
    <property type="molecule type" value="Genomic_DNA"/>
</dbReference>
<keyword evidence="2" id="KW-1185">Reference proteome</keyword>
<dbReference type="AlphaFoldDB" id="A0A843W7X2"/>
<reference evidence="1" key="1">
    <citation type="submission" date="2017-07" db="EMBL/GenBank/DDBJ databases">
        <title>Taro Niue Genome Assembly and Annotation.</title>
        <authorList>
            <person name="Atibalentja N."/>
            <person name="Keating K."/>
            <person name="Fields C.J."/>
        </authorList>
    </citation>
    <scope>NUCLEOTIDE SEQUENCE</scope>
    <source>
        <strain evidence="1">Niue_2</strain>
        <tissue evidence="1">Leaf</tissue>
    </source>
</reference>
<comment type="caution">
    <text evidence="1">The sequence shown here is derived from an EMBL/GenBank/DDBJ whole genome shotgun (WGS) entry which is preliminary data.</text>
</comment>
<sequence length="354" mass="39146">MWLNYSKVPPGITFSREPEYPITKALCGLGDLSGELGGSNSINPFRIRCGPKGHQVTRSVRALRVAAVRQPQQPSSPAMGKERAAASAAWRIIPRALLESVLNNHAQHHRVPQPLFLHGPRGVGKTSLILHRLLDDWNKGPHVTGYVDFGLANRRDDHQPTAAPWASWSAARQPASLASLRSQLEQTLESMVERGVRLGSIGGRDVFSTLNKWHGLHGALRRVIGRRAGAQKDENLPISALWSRAVLALSSKLGNEAIDASLGEIVLSSSNYTIEELSYMREAVVSLRLAKEVIEMHQSWRSEATRQLNHTGRFSRTLANSATDWPCLLLELLSDAAEIDHFQVCEEMISYNKI</sequence>
<dbReference type="PANTHER" id="PTHR36017:SF1">
    <property type="entry name" value="EMBRYO DEFECTIVE 1381"/>
    <property type="match status" value="1"/>
</dbReference>
<name>A0A843W7X2_COLES</name>
<dbReference type="PANTHER" id="PTHR36017">
    <property type="entry name" value="EMBRYO DEFECTIVE 1381"/>
    <property type="match status" value="1"/>
</dbReference>
<evidence type="ECO:0000313" key="2">
    <source>
        <dbReference type="Proteomes" id="UP000652761"/>
    </source>
</evidence>